<keyword evidence="5 9" id="KW-0032">Aminotransferase</keyword>
<evidence type="ECO:0000313" key="11">
    <source>
        <dbReference type="EMBL" id="EPD14132.1"/>
    </source>
</evidence>
<dbReference type="SUPFAM" id="SSF53383">
    <property type="entry name" value="PLP-dependent transferases"/>
    <property type="match status" value="1"/>
</dbReference>
<comment type="similarity">
    <text evidence="3 9">Belongs to the class-II pyridoxal-phosphate-dependent aminotransferase family. Histidinol-phosphate aminotransferase subfamily.</text>
</comment>
<dbReference type="Proteomes" id="UP000015462">
    <property type="component" value="Unassembled WGS sequence"/>
</dbReference>
<evidence type="ECO:0000256" key="9">
    <source>
        <dbReference type="HAMAP-Rule" id="MF_01023"/>
    </source>
</evidence>
<keyword evidence="6 9" id="KW-0808">Transferase</keyword>
<dbReference type="PANTHER" id="PTHR43643">
    <property type="entry name" value="HISTIDINOL-PHOSPHATE AMINOTRANSFERASE 2"/>
    <property type="match status" value="1"/>
</dbReference>
<protein>
    <recommendedName>
        <fullName evidence="9">Histidinol-phosphate aminotransferase</fullName>
        <ecNumber evidence="9">2.6.1.9</ecNumber>
    </recommendedName>
    <alternativeName>
        <fullName evidence="9">Imidazole acetol-phosphate transaminase</fullName>
    </alternativeName>
</protein>
<gene>
    <name evidence="9" type="primary">hisC</name>
    <name evidence="11" type="ORF">L196_01495</name>
</gene>
<evidence type="ECO:0000259" key="10">
    <source>
        <dbReference type="Pfam" id="PF00155"/>
    </source>
</evidence>
<dbReference type="PROSITE" id="PS00599">
    <property type="entry name" value="AA_TRANSFER_CLASS_2"/>
    <property type="match status" value="1"/>
</dbReference>
<dbReference type="InterPro" id="IPR015424">
    <property type="entry name" value="PyrdxlP-dep_Trfase"/>
</dbReference>
<name>A0AB33Z4H6_9GAMM</name>
<evidence type="ECO:0000256" key="3">
    <source>
        <dbReference type="ARBA" id="ARBA00007970"/>
    </source>
</evidence>
<dbReference type="GO" id="GO:0000105">
    <property type="term" value="P:L-histidine biosynthetic process"/>
    <property type="evidence" value="ECO:0007669"/>
    <property type="project" value="UniProtKB-UniRule"/>
</dbReference>
<comment type="caution">
    <text evidence="11">The sequence shown here is derived from an EMBL/GenBank/DDBJ whole genome shotgun (WGS) entry which is preliminary data.</text>
</comment>
<evidence type="ECO:0000256" key="4">
    <source>
        <dbReference type="ARBA" id="ARBA00011738"/>
    </source>
</evidence>
<dbReference type="InterPro" id="IPR005861">
    <property type="entry name" value="HisP_aminotrans"/>
</dbReference>
<dbReference type="RefSeq" id="WP_015005496.1">
    <property type="nucleotide sequence ID" value="NZ_JARGOU010000006.1"/>
</dbReference>
<dbReference type="InterPro" id="IPR015422">
    <property type="entry name" value="PyrdxlP-dep_Trfase_small"/>
</dbReference>
<dbReference type="InterPro" id="IPR050106">
    <property type="entry name" value="HistidinolP_aminotransfase"/>
</dbReference>
<keyword evidence="9" id="KW-0368">Histidine biosynthesis</keyword>
<evidence type="ECO:0000256" key="2">
    <source>
        <dbReference type="ARBA" id="ARBA00005011"/>
    </source>
</evidence>
<evidence type="ECO:0000256" key="7">
    <source>
        <dbReference type="ARBA" id="ARBA00022898"/>
    </source>
</evidence>
<dbReference type="AlphaFoldDB" id="A0AB33Z4H6"/>
<dbReference type="Gene3D" id="3.90.1150.10">
    <property type="entry name" value="Aspartate Aminotransferase, domain 1"/>
    <property type="match status" value="1"/>
</dbReference>
<comment type="subunit">
    <text evidence="4 9">Homodimer.</text>
</comment>
<keyword evidence="9" id="KW-0028">Amino-acid biosynthesis</keyword>
<comment type="pathway">
    <text evidence="2 9">Amino-acid biosynthesis; L-histidine biosynthesis; L-histidine from 5-phospho-alpha-D-ribose 1-diphosphate: step 7/9.</text>
</comment>
<dbReference type="InterPro" id="IPR004839">
    <property type="entry name" value="Aminotransferase_I/II_large"/>
</dbReference>
<feature type="domain" description="Aminotransferase class I/classII large" evidence="10">
    <location>
        <begin position="38"/>
        <end position="369"/>
    </location>
</feature>
<keyword evidence="7 9" id="KW-0663">Pyridoxal phosphate</keyword>
<evidence type="ECO:0000256" key="5">
    <source>
        <dbReference type="ARBA" id="ARBA00022576"/>
    </source>
</evidence>
<dbReference type="NCBIfam" id="TIGR01141">
    <property type="entry name" value="hisC"/>
    <property type="match status" value="1"/>
</dbReference>
<dbReference type="Gene3D" id="3.40.640.10">
    <property type="entry name" value="Type I PLP-dependent aspartate aminotransferase-like (Major domain)"/>
    <property type="match status" value="1"/>
</dbReference>
<proteinExistence type="inferred from homology"/>
<dbReference type="InterPro" id="IPR015421">
    <property type="entry name" value="PyrdxlP-dep_Trfase_major"/>
</dbReference>
<sequence>MSIKNNFCDLAFEPINGLFPYQPGKPIDELQRELGLDNIIKLASNENPLGPSERVKKAIQNSLNDISMYPDGNGFYLKKALSEKLGVNADMITLGNGSNDVLDVIARVFLSMGRECIYSEYAFVVYSIATQSVGATARVAKARLPDELDAYGHDLETMGRLVSEKTSVIFIANPNNPTGTWIEPDQLEQFIKKIPKHIIVVLDEAYCEYLEPQNVVDTTRWLQRYPNLIITRTFSKAYGLAGLRIGYAVSHPDIADLLNRVRHPFNVNSLGLVAAEAALQDDAYIDKSRELNKQGLQQLASGFEKLALSYIPSAGNFISLNVGEKAADIYTKLLHEAVIVRPIAGYNMPDYLRVSVGLAEENEVLLSALKKVI</sequence>
<dbReference type="GO" id="GO:0004400">
    <property type="term" value="F:histidinol-phosphate transaminase activity"/>
    <property type="evidence" value="ECO:0007669"/>
    <property type="project" value="UniProtKB-UniRule"/>
</dbReference>
<reference evidence="11 12" key="1">
    <citation type="journal article" date="2013" name="Genome Announc.">
        <title>Genome Sequence of the Pyrene- and Fluoranthene-Degrading Bacterium Cycloclasticus sp. Strain PY97M.</title>
        <authorList>
            <person name="Cui Z."/>
            <person name="Xu G."/>
            <person name="Li Q."/>
            <person name="Gao W."/>
            <person name="Zheng L."/>
        </authorList>
    </citation>
    <scope>NUCLEOTIDE SEQUENCE [LARGE SCALE GENOMIC DNA]</scope>
    <source>
        <strain evidence="11 12">PY97M</strain>
    </source>
</reference>
<dbReference type="GO" id="GO:0030170">
    <property type="term" value="F:pyridoxal phosphate binding"/>
    <property type="evidence" value="ECO:0007669"/>
    <property type="project" value="InterPro"/>
</dbReference>
<comment type="catalytic activity">
    <reaction evidence="8 9">
        <text>L-histidinol phosphate + 2-oxoglutarate = 3-(imidazol-4-yl)-2-oxopropyl phosphate + L-glutamate</text>
        <dbReference type="Rhea" id="RHEA:23744"/>
        <dbReference type="ChEBI" id="CHEBI:16810"/>
        <dbReference type="ChEBI" id="CHEBI:29985"/>
        <dbReference type="ChEBI" id="CHEBI:57766"/>
        <dbReference type="ChEBI" id="CHEBI:57980"/>
        <dbReference type="EC" id="2.6.1.9"/>
    </reaction>
</comment>
<evidence type="ECO:0000256" key="1">
    <source>
        <dbReference type="ARBA" id="ARBA00001933"/>
    </source>
</evidence>
<organism evidence="11 12">
    <name type="scientific">Cycloclasticus pugetii</name>
    <dbReference type="NCBI Taxonomy" id="34068"/>
    <lineage>
        <taxon>Bacteria</taxon>
        <taxon>Pseudomonadati</taxon>
        <taxon>Pseudomonadota</taxon>
        <taxon>Gammaproteobacteria</taxon>
        <taxon>Thiotrichales</taxon>
        <taxon>Piscirickettsiaceae</taxon>
        <taxon>Cycloclasticus</taxon>
    </lineage>
</organism>
<keyword evidence="12" id="KW-1185">Reference proteome</keyword>
<dbReference type="PANTHER" id="PTHR43643:SF3">
    <property type="entry name" value="HISTIDINOL-PHOSPHATE AMINOTRANSFERASE"/>
    <property type="match status" value="1"/>
</dbReference>
<dbReference type="EMBL" id="ASHL01000001">
    <property type="protein sequence ID" value="EPD14132.1"/>
    <property type="molecule type" value="Genomic_DNA"/>
</dbReference>
<evidence type="ECO:0000256" key="8">
    <source>
        <dbReference type="ARBA" id="ARBA00047481"/>
    </source>
</evidence>
<comment type="cofactor">
    <cofactor evidence="1 9">
        <name>pyridoxal 5'-phosphate</name>
        <dbReference type="ChEBI" id="CHEBI:597326"/>
    </cofactor>
</comment>
<evidence type="ECO:0000313" key="12">
    <source>
        <dbReference type="Proteomes" id="UP000015462"/>
    </source>
</evidence>
<dbReference type="EC" id="2.6.1.9" evidence="9"/>
<dbReference type="HAMAP" id="MF_01023">
    <property type="entry name" value="HisC_aminotrans_2"/>
    <property type="match status" value="1"/>
</dbReference>
<evidence type="ECO:0000256" key="6">
    <source>
        <dbReference type="ARBA" id="ARBA00022679"/>
    </source>
</evidence>
<dbReference type="InterPro" id="IPR001917">
    <property type="entry name" value="Aminotrans_II_pyridoxalP_BS"/>
</dbReference>
<dbReference type="CDD" id="cd00609">
    <property type="entry name" value="AAT_like"/>
    <property type="match status" value="1"/>
</dbReference>
<accession>A0AB33Z4H6</accession>
<dbReference type="Pfam" id="PF00155">
    <property type="entry name" value="Aminotran_1_2"/>
    <property type="match status" value="1"/>
</dbReference>
<feature type="modified residue" description="N6-(pyridoxal phosphate)lysine" evidence="9">
    <location>
        <position position="236"/>
    </location>
</feature>